<dbReference type="Pfam" id="PF00583">
    <property type="entry name" value="Acetyltransf_1"/>
    <property type="match status" value="1"/>
</dbReference>
<dbReference type="EC" id="2.3.1.48" evidence="3"/>
<feature type="domain" description="Bromo" evidence="14">
    <location>
        <begin position="539"/>
        <end position="609"/>
    </location>
</feature>
<feature type="region of interest" description="Disordered" evidence="13">
    <location>
        <begin position="138"/>
        <end position="247"/>
    </location>
</feature>
<keyword evidence="17" id="KW-1185">Reference proteome</keyword>
<gene>
    <name evidence="16" type="ORF">GGX14DRAFT_438763</name>
</gene>
<dbReference type="InterPro" id="IPR036427">
    <property type="entry name" value="Bromodomain-like_sf"/>
</dbReference>
<feature type="domain" description="N-acetyltransferase" evidence="15">
    <location>
        <begin position="293"/>
        <end position="449"/>
    </location>
</feature>
<dbReference type="Proteomes" id="UP001219525">
    <property type="component" value="Unassembled WGS sequence"/>
</dbReference>
<sequence length="631" mass="70768">MKLFMYPASHKQNELSDQLLALKIARHSACTSCETCSGVHPDASWEIILDNSSAEIELDQYDSDDEDGHPSYLKFCACGHDMYDHGANQPLLGCDEFVRRARAAIRIDEILQDLDKLLDFSYADDDIDSLRNQMKGFTGMEHRSSSPPSSASSSLSDISAPPAKKRRFSSSSLSGSDDEEDRPLASRVGPKTAGIRADNPPASKSQRSGKKGPGIKTKGQMAPASLPPPTGREQEEMNGTAPPRPSIKIEDKMDEEQLTRLTTGVTVDSKDGITAPPVKAEKAAVGELRKGIITITAVDNDRQPRSLVILTNLKTLFQKQLPKMPREYIARLVYDNNSKCLAIIKRGFKVVGGICYRPFPHRGFAEIVFFATASVDQVKGYGAMLMDHFKAHIRQTYPDMMHFLTYADNYAVGYFEKQGFSKEITLDRSVWAGYIKDYEGGTIMQCKVLRKVDYLNKPAIVAAQQEAVMTKIREISRSHIVYPGLPQFQDAKGEVTVDYREVPGLKECGWSPNMSSNPVRIISRSSDIYWMQKTMKELKDHPNAWAFLVPVNGEDVIDYYDVIKEPMDFGTMSEKLEDNMYPTVEAFLADAQLVFDNCRRYNPETSNFVKSANKIERFLRDRVADRAKREP</sequence>
<dbReference type="Gene3D" id="3.40.630.30">
    <property type="match status" value="1"/>
</dbReference>
<evidence type="ECO:0000256" key="6">
    <source>
        <dbReference type="ARBA" id="ARBA00023015"/>
    </source>
</evidence>
<dbReference type="AlphaFoldDB" id="A0AAD6YFY9"/>
<dbReference type="PANTHER" id="PTHR45750:SF3">
    <property type="entry name" value="HISTONE ACETYLTRANSFERASE"/>
    <property type="match status" value="1"/>
</dbReference>
<keyword evidence="6" id="KW-0805">Transcription regulation</keyword>
<evidence type="ECO:0000256" key="7">
    <source>
        <dbReference type="ARBA" id="ARBA00023117"/>
    </source>
</evidence>
<dbReference type="PROSITE" id="PS00633">
    <property type="entry name" value="BROMODOMAIN_1"/>
    <property type="match status" value="1"/>
</dbReference>
<dbReference type="EMBL" id="JARJCW010000013">
    <property type="protein sequence ID" value="KAJ7217888.1"/>
    <property type="molecule type" value="Genomic_DNA"/>
</dbReference>
<dbReference type="GO" id="GO:0045944">
    <property type="term" value="P:positive regulation of transcription by RNA polymerase II"/>
    <property type="evidence" value="ECO:0007669"/>
    <property type="project" value="TreeGrafter"/>
</dbReference>
<dbReference type="PROSITE" id="PS50014">
    <property type="entry name" value="BROMODOMAIN_2"/>
    <property type="match status" value="1"/>
</dbReference>
<feature type="compositionally biased region" description="Low complexity" evidence="13">
    <location>
        <begin position="145"/>
        <end position="162"/>
    </location>
</feature>
<evidence type="ECO:0000259" key="14">
    <source>
        <dbReference type="PROSITE" id="PS50014"/>
    </source>
</evidence>
<keyword evidence="5" id="KW-0156">Chromatin regulator</keyword>
<dbReference type="GO" id="GO:0005634">
    <property type="term" value="C:nucleus"/>
    <property type="evidence" value="ECO:0007669"/>
    <property type="project" value="UniProtKB-SubCell"/>
</dbReference>
<dbReference type="InterPro" id="IPR001487">
    <property type="entry name" value="Bromodomain"/>
</dbReference>
<evidence type="ECO:0000259" key="15">
    <source>
        <dbReference type="PROSITE" id="PS51186"/>
    </source>
</evidence>
<evidence type="ECO:0000256" key="10">
    <source>
        <dbReference type="ARBA" id="ARBA00023242"/>
    </source>
</evidence>
<organism evidence="16 17">
    <name type="scientific">Mycena pura</name>
    <dbReference type="NCBI Taxonomy" id="153505"/>
    <lineage>
        <taxon>Eukaryota</taxon>
        <taxon>Fungi</taxon>
        <taxon>Dikarya</taxon>
        <taxon>Basidiomycota</taxon>
        <taxon>Agaricomycotina</taxon>
        <taxon>Agaricomycetes</taxon>
        <taxon>Agaricomycetidae</taxon>
        <taxon>Agaricales</taxon>
        <taxon>Marasmiineae</taxon>
        <taxon>Mycenaceae</taxon>
        <taxon>Mycena</taxon>
    </lineage>
</organism>
<keyword evidence="8" id="KW-0010">Activator</keyword>
<dbReference type="InterPro" id="IPR018359">
    <property type="entry name" value="Bromodomain_CS"/>
</dbReference>
<dbReference type="SUPFAM" id="SSF55729">
    <property type="entry name" value="Acyl-CoA N-acyltransferases (Nat)"/>
    <property type="match status" value="1"/>
</dbReference>
<dbReference type="Pfam" id="PF00439">
    <property type="entry name" value="Bromodomain"/>
    <property type="match status" value="1"/>
</dbReference>
<dbReference type="InterPro" id="IPR016181">
    <property type="entry name" value="Acyl_CoA_acyltransferase"/>
</dbReference>
<comment type="subcellular location">
    <subcellularLocation>
        <location evidence="1">Nucleus</location>
    </subcellularLocation>
</comment>
<dbReference type="InterPro" id="IPR000182">
    <property type="entry name" value="GNAT_dom"/>
</dbReference>
<proteinExistence type="inferred from homology"/>
<dbReference type="SMART" id="SM00297">
    <property type="entry name" value="BROMO"/>
    <property type="match status" value="1"/>
</dbReference>
<evidence type="ECO:0000256" key="11">
    <source>
        <dbReference type="ARBA" id="ARBA00023315"/>
    </source>
</evidence>
<evidence type="ECO:0000256" key="9">
    <source>
        <dbReference type="ARBA" id="ARBA00023163"/>
    </source>
</evidence>
<evidence type="ECO:0000256" key="4">
    <source>
        <dbReference type="ARBA" id="ARBA00022679"/>
    </source>
</evidence>
<dbReference type="SUPFAM" id="SSF47370">
    <property type="entry name" value="Bromodomain"/>
    <property type="match status" value="1"/>
</dbReference>
<evidence type="ECO:0000313" key="16">
    <source>
        <dbReference type="EMBL" id="KAJ7217888.1"/>
    </source>
</evidence>
<comment type="caution">
    <text evidence="16">The sequence shown here is derived from an EMBL/GenBank/DDBJ whole genome shotgun (WGS) entry which is preliminary data.</text>
</comment>
<dbReference type="InterPro" id="IPR037800">
    <property type="entry name" value="GCN5"/>
</dbReference>
<evidence type="ECO:0000256" key="12">
    <source>
        <dbReference type="PROSITE-ProRule" id="PRU00035"/>
    </source>
</evidence>
<dbReference type="GO" id="GO:0010484">
    <property type="term" value="F:histone H3 acetyltransferase activity"/>
    <property type="evidence" value="ECO:0007669"/>
    <property type="project" value="TreeGrafter"/>
</dbReference>
<dbReference type="PROSITE" id="PS51186">
    <property type="entry name" value="GNAT"/>
    <property type="match status" value="1"/>
</dbReference>
<evidence type="ECO:0000256" key="8">
    <source>
        <dbReference type="ARBA" id="ARBA00023159"/>
    </source>
</evidence>
<keyword evidence="11" id="KW-0012">Acyltransferase</keyword>
<dbReference type="CDD" id="cd04301">
    <property type="entry name" value="NAT_SF"/>
    <property type="match status" value="1"/>
</dbReference>
<evidence type="ECO:0000256" key="3">
    <source>
        <dbReference type="ARBA" id="ARBA00013184"/>
    </source>
</evidence>
<keyword evidence="10" id="KW-0539">Nucleus</keyword>
<reference evidence="16" key="1">
    <citation type="submission" date="2023-03" db="EMBL/GenBank/DDBJ databases">
        <title>Massive genome expansion in bonnet fungi (Mycena s.s.) driven by repeated elements and novel gene families across ecological guilds.</title>
        <authorList>
            <consortium name="Lawrence Berkeley National Laboratory"/>
            <person name="Harder C.B."/>
            <person name="Miyauchi S."/>
            <person name="Viragh M."/>
            <person name="Kuo A."/>
            <person name="Thoen E."/>
            <person name="Andreopoulos B."/>
            <person name="Lu D."/>
            <person name="Skrede I."/>
            <person name="Drula E."/>
            <person name="Henrissat B."/>
            <person name="Morin E."/>
            <person name="Kohler A."/>
            <person name="Barry K."/>
            <person name="LaButti K."/>
            <person name="Morin E."/>
            <person name="Salamov A."/>
            <person name="Lipzen A."/>
            <person name="Mereny Z."/>
            <person name="Hegedus B."/>
            <person name="Baldrian P."/>
            <person name="Stursova M."/>
            <person name="Weitz H."/>
            <person name="Taylor A."/>
            <person name="Grigoriev I.V."/>
            <person name="Nagy L.G."/>
            <person name="Martin F."/>
            <person name="Kauserud H."/>
        </authorList>
    </citation>
    <scope>NUCLEOTIDE SEQUENCE</scope>
    <source>
        <strain evidence="16">9144</strain>
    </source>
</reference>
<dbReference type="PANTHER" id="PTHR45750">
    <property type="entry name" value="GH11602P"/>
    <property type="match status" value="1"/>
</dbReference>
<dbReference type="PRINTS" id="PR00503">
    <property type="entry name" value="BROMODOMAIN"/>
</dbReference>
<dbReference type="GO" id="GO:0000123">
    <property type="term" value="C:histone acetyltransferase complex"/>
    <property type="evidence" value="ECO:0007669"/>
    <property type="project" value="TreeGrafter"/>
</dbReference>
<comment type="similarity">
    <text evidence="2">Belongs to the acetyltransferase family. GCN5 subfamily.</text>
</comment>
<protein>
    <recommendedName>
        <fullName evidence="3">histone acetyltransferase</fullName>
        <ecNumber evidence="3">2.3.1.48</ecNumber>
    </recommendedName>
</protein>
<evidence type="ECO:0000256" key="1">
    <source>
        <dbReference type="ARBA" id="ARBA00004123"/>
    </source>
</evidence>
<evidence type="ECO:0000313" key="17">
    <source>
        <dbReference type="Proteomes" id="UP001219525"/>
    </source>
</evidence>
<evidence type="ECO:0000256" key="5">
    <source>
        <dbReference type="ARBA" id="ARBA00022853"/>
    </source>
</evidence>
<evidence type="ECO:0000256" key="2">
    <source>
        <dbReference type="ARBA" id="ARBA00008607"/>
    </source>
</evidence>
<name>A0AAD6YFY9_9AGAR</name>
<accession>A0AAD6YFY9</accession>
<dbReference type="Gene3D" id="1.20.920.10">
    <property type="entry name" value="Bromodomain-like"/>
    <property type="match status" value="1"/>
</dbReference>
<keyword evidence="9" id="KW-0804">Transcription</keyword>
<keyword evidence="4" id="KW-0808">Transferase</keyword>
<keyword evidence="7 12" id="KW-0103">Bromodomain</keyword>
<evidence type="ECO:0000256" key="13">
    <source>
        <dbReference type="SAM" id="MobiDB-lite"/>
    </source>
</evidence>